<dbReference type="EMBL" id="SRLO01002066">
    <property type="protein sequence ID" value="TNN34004.1"/>
    <property type="molecule type" value="Genomic_DNA"/>
</dbReference>
<accession>A0A4Z2F037</accession>
<evidence type="ECO:0000313" key="2">
    <source>
        <dbReference type="Proteomes" id="UP000314294"/>
    </source>
</evidence>
<name>A0A4Z2F037_9TELE</name>
<proteinExistence type="predicted"/>
<reference evidence="1 2" key="1">
    <citation type="submission" date="2019-03" db="EMBL/GenBank/DDBJ databases">
        <title>First draft genome of Liparis tanakae, snailfish: a comprehensive survey of snailfish specific genes.</title>
        <authorList>
            <person name="Kim W."/>
            <person name="Song I."/>
            <person name="Jeong J.-H."/>
            <person name="Kim D."/>
            <person name="Kim S."/>
            <person name="Ryu S."/>
            <person name="Song J.Y."/>
            <person name="Lee S.K."/>
        </authorList>
    </citation>
    <scope>NUCLEOTIDE SEQUENCE [LARGE SCALE GENOMIC DNA]</scope>
    <source>
        <tissue evidence="1">Muscle</tissue>
    </source>
</reference>
<protein>
    <submittedName>
        <fullName evidence="1">Uncharacterized protein</fullName>
    </submittedName>
</protein>
<comment type="caution">
    <text evidence="1">The sequence shown here is derived from an EMBL/GenBank/DDBJ whole genome shotgun (WGS) entry which is preliminary data.</text>
</comment>
<sequence>MCAWQTEPRARETRDVYGLYKQTPGNITTLRLSICCGEEEEEEEEEEVSCNWALMRHNTKEEEERTPGVSVTFLY</sequence>
<organism evidence="1 2">
    <name type="scientific">Liparis tanakae</name>
    <name type="common">Tanaka's snailfish</name>
    <dbReference type="NCBI Taxonomy" id="230148"/>
    <lineage>
        <taxon>Eukaryota</taxon>
        <taxon>Metazoa</taxon>
        <taxon>Chordata</taxon>
        <taxon>Craniata</taxon>
        <taxon>Vertebrata</taxon>
        <taxon>Euteleostomi</taxon>
        <taxon>Actinopterygii</taxon>
        <taxon>Neopterygii</taxon>
        <taxon>Teleostei</taxon>
        <taxon>Neoteleostei</taxon>
        <taxon>Acanthomorphata</taxon>
        <taxon>Eupercaria</taxon>
        <taxon>Perciformes</taxon>
        <taxon>Cottioidei</taxon>
        <taxon>Cottales</taxon>
        <taxon>Liparidae</taxon>
        <taxon>Liparis</taxon>
    </lineage>
</organism>
<keyword evidence="2" id="KW-1185">Reference proteome</keyword>
<dbReference type="Proteomes" id="UP000314294">
    <property type="component" value="Unassembled WGS sequence"/>
</dbReference>
<gene>
    <name evidence="1" type="ORF">EYF80_055836</name>
</gene>
<evidence type="ECO:0000313" key="1">
    <source>
        <dbReference type="EMBL" id="TNN34004.1"/>
    </source>
</evidence>
<dbReference type="AlphaFoldDB" id="A0A4Z2F037"/>